<dbReference type="RefSeq" id="WP_190438027.1">
    <property type="nucleotide sequence ID" value="NZ_JAMPKM010000004.1"/>
</dbReference>
<evidence type="ECO:0000313" key="2">
    <source>
        <dbReference type="Proteomes" id="UP001464891"/>
    </source>
</evidence>
<sequence>MRNGTMHSDYFEHSQFQVELDDLLEATLSIDTPYPWNIADPEAASYLEKLEQGFSLDNWPEDEVAARSQDFFARLDGIWAQNSLSQRFATWAPQSVLNAIVQQAQKLVASNLSLAEQLVQCVQQSLPNWDADDLQVLARPLAYAMRGVEAETTEVVESTLKAVRPVSWEELSELEQARLSLSIARCALAQLHQTDSAQTDESCE</sequence>
<organism evidence="1 2">
    <name type="scientific">Trichocoleus desertorum GB2-A4</name>
    <dbReference type="NCBI Taxonomy" id="2933944"/>
    <lineage>
        <taxon>Bacteria</taxon>
        <taxon>Bacillati</taxon>
        <taxon>Cyanobacteriota</taxon>
        <taxon>Cyanophyceae</taxon>
        <taxon>Leptolyngbyales</taxon>
        <taxon>Trichocoleusaceae</taxon>
        <taxon>Trichocoleus</taxon>
    </lineage>
</organism>
<name>A0ABV0J637_9CYAN</name>
<proteinExistence type="predicted"/>
<protein>
    <submittedName>
        <fullName evidence="1">Uncharacterized protein</fullName>
    </submittedName>
</protein>
<comment type="caution">
    <text evidence="1">The sequence shown here is derived from an EMBL/GenBank/DDBJ whole genome shotgun (WGS) entry which is preliminary data.</text>
</comment>
<accession>A0ABV0J637</accession>
<keyword evidence="2" id="KW-1185">Reference proteome</keyword>
<dbReference type="Proteomes" id="UP001464891">
    <property type="component" value="Unassembled WGS sequence"/>
</dbReference>
<evidence type="ECO:0000313" key="1">
    <source>
        <dbReference type="EMBL" id="MEP0817231.1"/>
    </source>
</evidence>
<reference evidence="1 2" key="1">
    <citation type="submission" date="2022-04" db="EMBL/GenBank/DDBJ databases">
        <title>Positive selection, recombination, and allopatry shape intraspecific diversity of widespread and dominant cyanobacteria.</title>
        <authorList>
            <person name="Wei J."/>
            <person name="Shu W."/>
            <person name="Hu C."/>
        </authorList>
    </citation>
    <scope>NUCLEOTIDE SEQUENCE [LARGE SCALE GENOMIC DNA]</scope>
    <source>
        <strain evidence="1 2">GB2-A4</strain>
    </source>
</reference>
<dbReference type="EMBL" id="JAMPKM010000004">
    <property type="protein sequence ID" value="MEP0817231.1"/>
    <property type="molecule type" value="Genomic_DNA"/>
</dbReference>
<gene>
    <name evidence="1" type="ORF">NC998_08995</name>
</gene>